<dbReference type="EMBL" id="CP017241">
    <property type="protein sequence ID" value="APO73807.1"/>
    <property type="molecule type" value="Genomic_DNA"/>
</dbReference>
<reference evidence="1 2" key="1">
    <citation type="submission" date="2016-09" db="EMBL/GenBank/DDBJ databases">
        <title>The complete genome sequences of Rhizobium gallicum, symbiovars gallicum and phaseoli, symbionts associated to common bean (Phaseolus vulgaris).</title>
        <authorList>
            <person name="Bustos P."/>
            <person name="Santamaria R.I."/>
            <person name="Perez-Carrascal O.M."/>
            <person name="Juarez S."/>
            <person name="Lozano L."/>
            <person name="Martinez-Flores I."/>
            <person name="Martinez-Romero E."/>
            <person name="Cevallos M."/>
            <person name="Romero D."/>
            <person name="Davila G."/>
            <person name="Gonzalez V."/>
        </authorList>
    </citation>
    <scope>NUCLEOTIDE SEQUENCE [LARGE SCALE GENOMIC DNA]</scope>
    <source>
        <strain evidence="1 2">8C-3</strain>
    </source>
</reference>
<evidence type="ECO:0000313" key="1">
    <source>
        <dbReference type="EMBL" id="APO73807.1"/>
    </source>
</evidence>
<dbReference type="AlphaFoldDB" id="A0A1L5P105"/>
<dbReference type="Proteomes" id="UP000185109">
    <property type="component" value="Chromosome"/>
</dbReference>
<gene>
    <name evidence="1" type="ORF">AM571_CH00966</name>
</gene>
<protein>
    <submittedName>
        <fullName evidence="1">Uncharacterized protein</fullName>
    </submittedName>
</protein>
<name>A0A1L5P105_RHIET</name>
<accession>A0A1L5P105</accession>
<sequence>MKHGRTGYGHGRLGRRHPFPRRHAFDDCEAFRLLRDNRLRRRSASAGFHHWRQSAAAERIHKQPVQEEGCLDLRIVRIEQTQQSHACVIRSRRVITCS</sequence>
<proteinExistence type="predicted"/>
<evidence type="ECO:0000313" key="2">
    <source>
        <dbReference type="Proteomes" id="UP000185109"/>
    </source>
</evidence>
<organism evidence="1 2">
    <name type="scientific">Rhizobium etli 8C-3</name>
    <dbReference type="NCBI Taxonomy" id="538025"/>
    <lineage>
        <taxon>Bacteria</taxon>
        <taxon>Pseudomonadati</taxon>
        <taxon>Pseudomonadota</taxon>
        <taxon>Alphaproteobacteria</taxon>
        <taxon>Hyphomicrobiales</taxon>
        <taxon>Rhizobiaceae</taxon>
        <taxon>Rhizobium/Agrobacterium group</taxon>
        <taxon>Rhizobium</taxon>
    </lineage>
</organism>